<keyword evidence="3" id="KW-1185">Reference proteome</keyword>
<protein>
    <submittedName>
        <fullName evidence="2">Uncharacterized protein</fullName>
    </submittedName>
</protein>
<dbReference type="Proteomes" id="UP000887159">
    <property type="component" value="Unassembled WGS sequence"/>
</dbReference>
<sequence>MSPDLNPTEHVWNVLEHSIVAQKPGYGRVGVVATGVNKEPGKLYETSIKNTVLEASEIFIIVVISGANVLPSSDKISMYFVAIDSSKVNAQRTLVRSHVRKATPGNNTRVIGNGPRNLEPQLSDEDDTSDGPLLPFRTTAPC</sequence>
<reference evidence="2" key="1">
    <citation type="submission" date="2020-08" db="EMBL/GenBank/DDBJ databases">
        <title>Multicomponent nature underlies the extraordinary mechanical properties of spider dragline silk.</title>
        <authorList>
            <person name="Kono N."/>
            <person name="Nakamura H."/>
            <person name="Mori M."/>
            <person name="Yoshida Y."/>
            <person name="Ohtoshi R."/>
            <person name="Malay A.D."/>
            <person name="Moran D.A.P."/>
            <person name="Tomita M."/>
            <person name="Numata K."/>
            <person name="Arakawa K."/>
        </authorList>
    </citation>
    <scope>NUCLEOTIDE SEQUENCE</scope>
</reference>
<name>A0A8X6RF84_TRICX</name>
<gene>
    <name evidence="2" type="ORF">TNCV_3412711</name>
</gene>
<dbReference type="AlphaFoldDB" id="A0A8X6RF84"/>
<evidence type="ECO:0000313" key="2">
    <source>
        <dbReference type="EMBL" id="GFX93908.1"/>
    </source>
</evidence>
<proteinExistence type="predicted"/>
<evidence type="ECO:0000256" key="1">
    <source>
        <dbReference type="SAM" id="MobiDB-lite"/>
    </source>
</evidence>
<dbReference type="EMBL" id="BMAU01021176">
    <property type="protein sequence ID" value="GFX93908.1"/>
    <property type="molecule type" value="Genomic_DNA"/>
</dbReference>
<accession>A0A8X6RF84</accession>
<organism evidence="2 3">
    <name type="scientific">Trichonephila clavipes</name>
    <name type="common">Golden silk orbweaver</name>
    <name type="synonym">Nephila clavipes</name>
    <dbReference type="NCBI Taxonomy" id="2585209"/>
    <lineage>
        <taxon>Eukaryota</taxon>
        <taxon>Metazoa</taxon>
        <taxon>Ecdysozoa</taxon>
        <taxon>Arthropoda</taxon>
        <taxon>Chelicerata</taxon>
        <taxon>Arachnida</taxon>
        <taxon>Araneae</taxon>
        <taxon>Araneomorphae</taxon>
        <taxon>Entelegynae</taxon>
        <taxon>Araneoidea</taxon>
        <taxon>Nephilidae</taxon>
        <taxon>Trichonephila</taxon>
    </lineage>
</organism>
<feature type="region of interest" description="Disordered" evidence="1">
    <location>
        <begin position="102"/>
        <end position="142"/>
    </location>
</feature>
<evidence type="ECO:0000313" key="3">
    <source>
        <dbReference type="Proteomes" id="UP000887159"/>
    </source>
</evidence>
<comment type="caution">
    <text evidence="2">The sequence shown here is derived from an EMBL/GenBank/DDBJ whole genome shotgun (WGS) entry which is preliminary data.</text>
</comment>